<protein>
    <submittedName>
        <fullName evidence="2">DUF883 family protein</fullName>
    </submittedName>
</protein>
<name>A0A5M6ITZ0_9PROT</name>
<dbReference type="Proteomes" id="UP000325255">
    <property type="component" value="Unassembled WGS sequence"/>
</dbReference>
<feature type="compositionally biased region" description="Basic residues" evidence="1">
    <location>
        <begin position="1"/>
        <end position="10"/>
    </location>
</feature>
<accession>A0A5M6ITZ0</accession>
<sequence>MPRQPLVRHSRCSDRLSENREHPAMASPTDTLSDTATDAREQIRQLRSQVDQLMRERVNPAISDAAGRAQDIARQAQDVVTDQAEAVSGRVREMPLTSVLIAAGVGFILGRLTR</sequence>
<keyword evidence="3" id="KW-1185">Reference proteome</keyword>
<organism evidence="2 3">
    <name type="scientific">Rhodovastum atsumiense</name>
    <dbReference type="NCBI Taxonomy" id="504468"/>
    <lineage>
        <taxon>Bacteria</taxon>
        <taxon>Pseudomonadati</taxon>
        <taxon>Pseudomonadota</taxon>
        <taxon>Alphaproteobacteria</taxon>
        <taxon>Acetobacterales</taxon>
        <taxon>Acetobacteraceae</taxon>
        <taxon>Rhodovastum</taxon>
    </lineage>
</organism>
<feature type="compositionally biased region" description="Basic and acidic residues" evidence="1">
    <location>
        <begin position="11"/>
        <end position="23"/>
    </location>
</feature>
<feature type="region of interest" description="Disordered" evidence="1">
    <location>
        <begin position="1"/>
        <end position="36"/>
    </location>
</feature>
<dbReference type="AlphaFoldDB" id="A0A5M6ITZ0"/>
<evidence type="ECO:0000313" key="3">
    <source>
        <dbReference type="Proteomes" id="UP000325255"/>
    </source>
</evidence>
<gene>
    <name evidence="2" type="ORF">F1189_12845</name>
</gene>
<evidence type="ECO:0000313" key="2">
    <source>
        <dbReference type="EMBL" id="KAA5611681.1"/>
    </source>
</evidence>
<reference evidence="2 3" key="1">
    <citation type="submission" date="2019-09" db="EMBL/GenBank/DDBJ databases">
        <title>Genome sequence of Rhodovastum atsumiense, a diverse member of the Acetobacteraceae family of non-sulfur purple photosynthetic bacteria.</title>
        <authorList>
            <person name="Meyer T."/>
            <person name="Kyndt J."/>
        </authorList>
    </citation>
    <scope>NUCLEOTIDE SEQUENCE [LARGE SCALE GENOMIC DNA]</scope>
    <source>
        <strain evidence="2 3">DSM 21279</strain>
    </source>
</reference>
<comment type="caution">
    <text evidence="2">The sequence shown here is derived from an EMBL/GenBank/DDBJ whole genome shotgun (WGS) entry which is preliminary data.</text>
</comment>
<proteinExistence type="predicted"/>
<evidence type="ECO:0000256" key="1">
    <source>
        <dbReference type="SAM" id="MobiDB-lite"/>
    </source>
</evidence>
<dbReference type="EMBL" id="VWPK01000018">
    <property type="protein sequence ID" value="KAA5611681.1"/>
    <property type="molecule type" value="Genomic_DNA"/>
</dbReference>
<dbReference type="OrthoDB" id="7273705at2"/>